<accession>A0A0H3U820</accession>
<protein>
    <recommendedName>
        <fullName evidence="3">Nif11 domain-containing protein</fullName>
    </recommendedName>
</protein>
<organism evidence="2">
    <name type="scientific">uncultured bacterium fosmid pJB77G10</name>
    <dbReference type="NCBI Taxonomy" id="1478069"/>
    <lineage>
        <taxon>Bacteria</taxon>
        <taxon>environmental samples</taxon>
    </lineage>
</organism>
<proteinExistence type="predicted"/>
<name>A0A0H3U820_9BACT</name>
<feature type="coiled-coil region" evidence="1">
    <location>
        <begin position="22"/>
        <end position="51"/>
    </location>
</feature>
<evidence type="ECO:0008006" key="3">
    <source>
        <dbReference type="Google" id="ProtNLM"/>
    </source>
</evidence>
<keyword evidence="1" id="KW-0175">Coiled coil</keyword>
<dbReference type="AlphaFoldDB" id="A0A0H3U820"/>
<reference evidence="2" key="1">
    <citation type="submission" date="2013-08" db="EMBL/GenBank/DDBJ databases">
        <title>Comparison of modified E. coli strains.</title>
        <authorList>
            <person name="Juergensen J."/>
            <person name="Bonge A."/>
            <person name="Streit W.R."/>
        </authorList>
    </citation>
    <scope>NUCLEOTIDE SEQUENCE</scope>
</reference>
<evidence type="ECO:0000313" key="2">
    <source>
        <dbReference type="EMBL" id="AIF26650.1"/>
    </source>
</evidence>
<evidence type="ECO:0000256" key="1">
    <source>
        <dbReference type="SAM" id="Coils"/>
    </source>
</evidence>
<dbReference type="EMBL" id="KF540241">
    <property type="protein sequence ID" value="AIF26650.1"/>
    <property type="molecule type" value="Genomic_DNA"/>
</dbReference>
<sequence length="155" mass="17748">MKGANMDISKEFIEKAKTCKTAEELLALAQENELEISLEEAEYALKEFEEGAISDEELDNVAGGQDGCGSGKGPYPRKYWRNKDEVQFIFDINERVECYVFGSFKNRTATAKVVNRMVEKSGDFDYYDRYWTEKVGGGDAPLVSRWRSRDEIEQK</sequence>